<dbReference type="HOGENOM" id="CLU_012817_13_0_6"/>
<keyword evidence="2" id="KW-1134">Transmembrane beta strand</keyword>
<gene>
    <name evidence="5" type="ordered locus">Sden_3081</name>
</gene>
<feature type="signal peptide" evidence="2">
    <location>
        <begin position="1"/>
        <end position="31"/>
    </location>
</feature>
<keyword evidence="2" id="KW-0732">Signal</keyword>
<dbReference type="AlphaFoldDB" id="Q12JL7"/>
<dbReference type="Proteomes" id="UP000001982">
    <property type="component" value="Chromosome"/>
</dbReference>
<evidence type="ECO:0000256" key="1">
    <source>
        <dbReference type="ARBA" id="ARBA00007613"/>
    </source>
</evidence>
<comment type="subcellular location">
    <subcellularLocation>
        <location evidence="2">Cell outer membrane</location>
        <topology evidence="2">Lipid-anchor</topology>
    </subcellularLocation>
</comment>
<evidence type="ECO:0000313" key="5">
    <source>
        <dbReference type="EMBL" id="ABE56359.1"/>
    </source>
</evidence>
<keyword evidence="2" id="KW-0812">Transmembrane</keyword>
<keyword evidence="2 5" id="KW-0449">Lipoprotein</keyword>
<dbReference type="SUPFAM" id="SSF56954">
    <property type="entry name" value="Outer membrane efflux proteins (OEP)"/>
    <property type="match status" value="1"/>
</dbReference>
<evidence type="ECO:0000313" key="6">
    <source>
        <dbReference type="Proteomes" id="UP000001982"/>
    </source>
</evidence>
<keyword evidence="6" id="KW-1185">Reference proteome</keyword>
<dbReference type="Gene3D" id="1.20.1600.10">
    <property type="entry name" value="Outer membrane efflux proteins (OEP)"/>
    <property type="match status" value="1"/>
</dbReference>
<dbReference type="PANTHER" id="PTHR30203">
    <property type="entry name" value="OUTER MEMBRANE CATION EFFLUX PROTEIN"/>
    <property type="match status" value="1"/>
</dbReference>
<dbReference type="RefSeq" id="WP_011497505.1">
    <property type="nucleotide sequence ID" value="NC_007954.1"/>
</dbReference>
<keyword evidence="3" id="KW-0175">Coiled coil</keyword>
<protein>
    <submittedName>
        <fullName evidence="5">RND efflux system, outer membrane lipoprotein, NodT</fullName>
    </submittedName>
</protein>
<organism evidence="5 6">
    <name type="scientific">Shewanella denitrificans (strain OS217 / ATCC BAA-1090 / DSM 15013)</name>
    <dbReference type="NCBI Taxonomy" id="318161"/>
    <lineage>
        <taxon>Bacteria</taxon>
        <taxon>Pseudomonadati</taxon>
        <taxon>Pseudomonadota</taxon>
        <taxon>Gammaproteobacteria</taxon>
        <taxon>Alteromonadales</taxon>
        <taxon>Shewanellaceae</taxon>
        <taxon>Shewanella</taxon>
    </lineage>
</organism>
<dbReference type="Pfam" id="PF02321">
    <property type="entry name" value="OEP"/>
    <property type="match status" value="2"/>
</dbReference>
<evidence type="ECO:0000256" key="2">
    <source>
        <dbReference type="RuleBase" id="RU362097"/>
    </source>
</evidence>
<accession>Q12JL7</accession>
<dbReference type="GO" id="GO:0009279">
    <property type="term" value="C:cell outer membrane"/>
    <property type="evidence" value="ECO:0007669"/>
    <property type="project" value="UniProtKB-SubCell"/>
</dbReference>
<reference evidence="5 6" key="1">
    <citation type="submission" date="2006-03" db="EMBL/GenBank/DDBJ databases">
        <title>Complete sequence of Shewanella denitrificans OS217.</title>
        <authorList>
            <consortium name="US DOE Joint Genome Institute"/>
            <person name="Copeland A."/>
            <person name="Lucas S."/>
            <person name="Lapidus A."/>
            <person name="Barry K."/>
            <person name="Detter J.C."/>
            <person name="Glavina del Rio T."/>
            <person name="Hammon N."/>
            <person name="Israni S."/>
            <person name="Dalin E."/>
            <person name="Tice H."/>
            <person name="Pitluck S."/>
            <person name="Brettin T."/>
            <person name="Bruce D."/>
            <person name="Han C."/>
            <person name="Tapia R."/>
            <person name="Gilna P."/>
            <person name="Kiss H."/>
            <person name="Schmutz J."/>
            <person name="Larimer F."/>
            <person name="Land M."/>
            <person name="Hauser L."/>
            <person name="Kyrpides N."/>
            <person name="Lykidis A."/>
            <person name="Richardson P."/>
        </authorList>
    </citation>
    <scope>NUCLEOTIDE SEQUENCE [LARGE SCALE GENOMIC DNA]</scope>
    <source>
        <strain evidence="6">OS217 / ATCC BAA-1090 / DSM 15013</strain>
    </source>
</reference>
<dbReference type="EMBL" id="CP000302">
    <property type="protein sequence ID" value="ABE56359.1"/>
    <property type="molecule type" value="Genomic_DNA"/>
</dbReference>
<dbReference type="Gene3D" id="2.20.200.10">
    <property type="entry name" value="Outer membrane efflux proteins (OEP)"/>
    <property type="match status" value="1"/>
</dbReference>
<dbReference type="KEGG" id="sdn:Sden_3081"/>
<feature type="chain" id="PRO_5001442033" evidence="2">
    <location>
        <begin position="32"/>
        <end position="496"/>
    </location>
</feature>
<dbReference type="NCBIfam" id="TIGR01845">
    <property type="entry name" value="outer_NodT"/>
    <property type="match status" value="1"/>
</dbReference>
<feature type="compositionally biased region" description="Polar residues" evidence="4">
    <location>
        <begin position="113"/>
        <end position="130"/>
    </location>
</feature>
<comment type="similarity">
    <text evidence="1 2">Belongs to the outer membrane factor (OMF) (TC 1.B.17) family.</text>
</comment>
<dbReference type="eggNOG" id="COG1538">
    <property type="taxonomic scope" value="Bacteria"/>
</dbReference>
<dbReference type="OrthoDB" id="9770517at2"/>
<feature type="coiled-coil region" evidence="3">
    <location>
        <begin position="227"/>
        <end position="263"/>
    </location>
</feature>
<evidence type="ECO:0000256" key="4">
    <source>
        <dbReference type="SAM" id="MobiDB-lite"/>
    </source>
</evidence>
<dbReference type="PANTHER" id="PTHR30203:SF25">
    <property type="entry name" value="OUTER MEMBRANE PROTEIN-RELATED"/>
    <property type="match status" value="1"/>
</dbReference>
<name>Q12JL7_SHEDO</name>
<evidence type="ECO:0000256" key="3">
    <source>
        <dbReference type="SAM" id="Coils"/>
    </source>
</evidence>
<dbReference type="InterPro" id="IPR010131">
    <property type="entry name" value="MdtP/NodT-like"/>
</dbReference>
<dbReference type="GO" id="GO:0015562">
    <property type="term" value="F:efflux transmembrane transporter activity"/>
    <property type="evidence" value="ECO:0007669"/>
    <property type="project" value="InterPro"/>
</dbReference>
<sequence length="496" mass="53836">MLNLSQSKRVKRVTFKRTAIAILVASLTACASVGPDYQAPTKVNEQVIDSQYSQAEHSLDWWQAFDDAELNRIVSLALAQNRTLLQASLNVERAQAIFGDTDNDTLPKGSLGGSHQSLKSPSANPSASMQDNDSIIRTNQVGANLSWDVDLFGKLRRASEAAKANSEQARLLWREAKIQLISQVASSYGELRGAELRHQVAKDNRASIAQSRSIIHSRFEAGFASELELARIDAQRYELEANLLQLEQDKARAKATLSALLGQTEVYAANASVSASAAQSIATKGSAVSQIPTLKQPLAMMDTAAEPVNYLQHRADVAAAERAIASTSAKIGVASADLYPNVSVSGFLGFIAPAGVSLSSDNQAWSVAPNISWQLADLSSIKSRIKVTEIEQQIALAEFEQTVFNALADMRLSLTGYSLSQQQLAKTELQWQATLTALNIEKARYQAGTSEFLALLDAEREQLRSQDKLAQMQQQSFSQLVNVYRSFAGSLSLTEG</sequence>
<dbReference type="STRING" id="318161.Sden_3081"/>
<feature type="region of interest" description="Disordered" evidence="4">
    <location>
        <begin position="102"/>
        <end position="130"/>
    </location>
</feature>
<keyword evidence="2" id="KW-0472">Membrane</keyword>
<proteinExistence type="inferred from homology"/>
<keyword evidence="2" id="KW-0564">Palmitate</keyword>
<dbReference type="InterPro" id="IPR003423">
    <property type="entry name" value="OMP_efflux"/>
</dbReference>